<reference evidence="2" key="1">
    <citation type="submission" date="2020-08" db="EMBL/GenBank/DDBJ databases">
        <title>Complete genome sequence of Sphingobium barthaii strain KK22, a high-molecular-weight polycyclic aromatic hydrocarbon-degrading soil bacterium.</title>
        <authorList>
            <person name="Mori J.F."/>
            <person name="Kanaly R.A."/>
        </authorList>
    </citation>
    <scope>NUCLEOTIDE SEQUENCE [LARGE SCALE GENOMIC DNA]</scope>
    <source>
        <strain evidence="2">KK22</strain>
    </source>
</reference>
<dbReference type="RefSeq" id="WP_025550224.1">
    <property type="nucleotide sequence ID" value="NZ_BATN01000077.1"/>
</dbReference>
<protein>
    <submittedName>
        <fullName evidence="1">Uncharacterized protein</fullName>
    </submittedName>
</protein>
<evidence type="ECO:0000313" key="2">
    <source>
        <dbReference type="Proteomes" id="UP000593663"/>
    </source>
</evidence>
<gene>
    <name evidence="1" type="ORF">H5V43_08220</name>
</gene>
<name>A0A7M2GCN2_SPHSA</name>
<dbReference type="EMBL" id="CP060035">
    <property type="protein sequence ID" value="QOT70165.1"/>
    <property type="molecule type" value="Genomic_DNA"/>
</dbReference>
<organism evidence="1 2">
    <name type="scientific">Sphingobium fuliginis (strain ATCC 27551)</name>
    <dbReference type="NCBI Taxonomy" id="336203"/>
    <lineage>
        <taxon>Bacteria</taxon>
        <taxon>Pseudomonadati</taxon>
        <taxon>Pseudomonadota</taxon>
        <taxon>Alphaproteobacteria</taxon>
        <taxon>Sphingomonadales</taxon>
        <taxon>Sphingomonadaceae</taxon>
        <taxon>Sphingobium</taxon>
    </lineage>
</organism>
<sequence length="353" mass="37112">MSEAATGRPLRFFLLVMAGWVAIRLAGPEGDLPQMAREIDGEGRFHPTAYSKKKKSPAAATGHDAPAWFGEMPQKRQHAAIQRPIFKDSRRLGRRTSANAAFLSIEEKAAPAAQNQSGGRVVPSNNPAPALPLASTPSASDARWHGSAWLLWRDGSTTRADAVTGGRLGGSQAGLRLDFDLTPRSSSRAAAYARASAALNEPASPEGALGIAWQPARTIPVSFAAERRIALGKGGRNAHALLAAGGFGPTPVAPSLEVEAYAQGGMVGFRSHDLFVDGKMSLLSPLGHSPMRIGASLSGGAQPQVERLDIGPELQVRLPLRPVSARLSIEWRERIAGRAAPPSGPAVTLGADF</sequence>
<dbReference type="Proteomes" id="UP000593663">
    <property type="component" value="Chromosome 1"/>
</dbReference>
<accession>A0A7M2GCN2</accession>
<dbReference type="AlphaFoldDB" id="A0A7M2GCN2"/>
<proteinExistence type="predicted"/>
<dbReference type="KEGG" id="sbar:H5V43_08220"/>
<evidence type="ECO:0000313" key="1">
    <source>
        <dbReference type="EMBL" id="QOT70165.1"/>
    </source>
</evidence>